<reference evidence="13" key="1">
    <citation type="submission" date="2022-12" db="EMBL/GenBank/DDBJ databases">
        <title>Reference genome sequencing for broad-spectrum identification of bacterial and archaeal isolates by mass spectrometry.</title>
        <authorList>
            <person name="Sekiguchi Y."/>
            <person name="Tourlousse D.M."/>
        </authorList>
    </citation>
    <scope>NUCLEOTIDE SEQUENCE</scope>
    <source>
        <strain evidence="13">H2</strain>
    </source>
</reference>
<dbReference type="SUPFAM" id="SSF52141">
    <property type="entry name" value="Uracil-DNA glycosylase-like"/>
    <property type="match status" value="1"/>
</dbReference>
<comment type="catalytic activity">
    <reaction evidence="1">
        <text>Hydrolyzes single-stranded DNA or mismatched double-stranded DNA and polynucleotides, releasing free uracil.</text>
        <dbReference type="EC" id="3.2.2.27"/>
    </reaction>
</comment>
<evidence type="ECO:0000313" key="13">
    <source>
        <dbReference type="EMBL" id="GLI39998.1"/>
    </source>
</evidence>
<gene>
    <name evidence="13" type="ORF">GHYDROH2_34990</name>
</gene>
<organism evidence="13 14">
    <name type="scientific">Geobacter hydrogenophilus</name>
    <dbReference type="NCBI Taxonomy" id="40983"/>
    <lineage>
        <taxon>Bacteria</taxon>
        <taxon>Pseudomonadati</taxon>
        <taxon>Thermodesulfobacteriota</taxon>
        <taxon>Desulfuromonadia</taxon>
        <taxon>Geobacterales</taxon>
        <taxon>Geobacteraceae</taxon>
        <taxon>Geobacter</taxon>
    </lineage>
</organism>
<evidence type="ECO:0000256" key="6">
    <source>
        <dbReference type="ARBA" id="ARBA00022723"/>
    </source>
</evidence>
<keyword evidence="8" id="KW-0378">Hydrolase</keyword>
<dbReference type="GO" id="GO:0004844">
    <property type="term" value="F:uracil DNA N-glycosylase activity"/>
    <property type="evidence" value="ECO:0007669"/>
    <property type="project" value="UniProtKB-EC"/>
</dbReference>
<dbReference type="InterPro" id="IPR005273">
    <property type="entry name" value="Ura-DNA_glyco_family4"/>
</dbReference>
<dbReference type="PANTHER" id="PTHR33693">
    <property type="entry name" value="TYPE-5 URACIL-DNA GLYCOSYLASE"/>
    <property type="match status" value="1"/>
</dbReference>
<dbReference type="GO" id="GO:0006281">
    <property type="term" value="P:DNA repair"/>
    <property type="evidence" value="ECO:0007669"/>
    <property type="project" value="UniProtKB-KW"/>
</dbReference>
<keyword evidence="11" id="KW-0234">DNA repair</keyword>
<dbReference type="PANTHER" id="PTHR33693:SF1">
    <property type="entry name" value="TYPE-4 URACIL-DNA GLYCOSYLASE"/>
    <property type="match status" value="1"/>
</dbReference>
<keyword evidence="14" id="KW-1185">Reference proteome</keyword>
<evidence type="ECO:0000256" key="4">
    <source>
        <dbReference type="ARBA" id="ARBA00019403"/>
    </source>
</evidence>
<dbReference type="GO" id="GO:0046872">
    <property type="term" value="F:metal ion binding"/>
    <property type="evidence" value="ECO:0007669"/>
    <property type="project" value="UniProtKB-KW"/>
</dbReference>
<evidence type="ECO:0000256" key="2">
    <source>
        <dbReference type="ARBA" id="ARBA00006521"/>
    </source>
</evidence>
<proteinExistence type="inferred from homology"/>
<dbReference type="SMART" id="SM00986">
    <property type="entry name" value="UDG"/>
    <property type="match status" value="1"/>
</dbReference>
<dbReference type="EMBL" id="BSDS01000002">
    <property type="protein sequence ID" value="GLI39998.1"/>
    <property type="molecule type" value="Genomic_DNA"/>
</dbReference>
<comment type="caution">
    <text evidence="13">The sequence shown here is derived from an EMBL/GenBank/DDBJ whole genome shotgun (WGS) entry which is preliminary data.</text>
</comment>
<dbReference type="RefSeq" id="WP_214184818.1">
    <property type="nucleotide sequence ID" value="NZ_BSDS01000002.1"/>
</dbReference>
<evidence type="ECO:0000256" key="8">
    <source>
        <dbReference type="ARBA" id="ARBA00022801"/>
    </source>
</evidence>
<dbReference type="InterPro" id="IPR005122">
    <property type="entry name" value="Uracil-DNA_glycosylase-like"/>
</dbReference>
<dbReference type="AlphaFoldDB" id="A0A9W6G476"/>
<dbReference type="InterPro" id="IPR036895">
    <property type="entry name" value="Uracil-DNA_glycosylase-like_sf"/>
</dbReference>
<keyword evidence="7" id="KW-0227">DNA damage</keyword>
<accession>A0A9W6G476</accession>
<sequence>MGTEGGRDTIASLRRYLEELKETGVDELPRAAVLQEEKPVQQTEATSSVDSSAPLMPVAEPQAATVGETLDDIRRDLGECVRCQLGAQRTNLVFGVGNPRARLVFIGEAPGRDEDLKGEPFVGEAGQLLTKIIQAMGFSRDEVYICNVLKCRPPGNRNPHHDEIVQCAPFMLRQVRAIGPEAVVALGTFAAQTLLATKEPISALRGRFHDYHGIPLMPTFHPAFLVRYPERKREVWDDMKQVMTLLGKEMPAKKG</sequence>
<keyword evidence="6" id="KW-0479">Metal-binding</keyword>
<evidence type="ECO:0000256" key="1">
    <source>
        <dbReference type="ARBA" id="ARBA00001400"/>
    </source>
</evidence>
<keyword evidence="5" id="KW-0004">4Fe-4S</keyword>
<dbReference type="NCBIfam" id="TIGR00758">
    <property type="entry name" value="UDG_fam4"/>
    <property type="match status" value="1"/>
</dbReference>
<feature type="domain" description="Uracil-DNA glycosylase-like" evidence="12">
    <location>
        <begin position="94"/>
        <end position="240"/>
    </location>
</feature>
<evidence type="ECO:0000256" key="3">
    <source>
        <dbReference type="ARBA" id="ARBA00012030"/>
    </source>
</evidence>
<dbReference type="Proteomes" id="UP001144352">
    <property type="component" value="Unassembled WGS sequence"/>
</dbReference>
<evidence type="ECO:0000256" key="5">
    <source>
        <dbReference type="ARBA" id="ARBA00022485"/>
    </source>
</evidence>
<dbReference type="SMART" id="SM00987">
    <property type="entry name" value="UreE_C"/>
    <property type="match status" value="1"/>
</dbReference>
<comment type="similarity">
    <text evidence="2">Belongs to the uracil-DNA glycosylase (UDG) superfamily. Type 4 (UDGa) family.</text>
</comment>
<dbReference type="Gene3D" id="3.40.470.10">
    <property type="entry name" value="Uracil-DNA glycosylase-like domain"/>
    <property type="match status" value="1"/>
</dbReference>
<dbReference type="CDD" id="cd10030">
    <property type="entry name" value="UDG-F4_TTUDGA_SPO1dp_like"/>
    <property type="match status" value="1"/>
</dbReference>
<protein>
    <recommendedName>
        <fullName evidence="4">Type-4 uracil-DNA glycosylase</fullName>
        <ecNumber evidence="3">3.2.2.27</ecNumber>
    </recommendedName>
</protein>
<evidence type="ECO:0000259" key="12">
    <source>
        <dbReference type="SMART" id="SM00986"/>
    </source>
</evidence>
<evidence type="ECO:0000256" key="9">
    <source>
        <dbReference type="ARBA" id="ARBA00023004"/>
    </source>
</evidence>
<evidence type="ECO:0000313" key="14">
    <source>
        <dbReference type="Proteomes" id="UP001144352"/>
    </source>
</evidence>
<evidence type="ECO:0000256" key="11">
    <source>
        <dbReference type="ARBA" id="ARBA00023204"/>
    </source>
</evidence>
<evidence type="ECO:0000256" key="7">
    <source>
        <dbReference type="ARBA" id="ARBA00022763"/>
    </source>
</evidence>
<name>A0A9W6G476_9BACT</name>
<dbReference type="InterPro" id="IPR051536">
    <property type="entry name" value="UDG_Type-4/5"/>
</dbReference>
<dbReference type="GO" id="GO:0051539">
    <property type="term" value="F:4 iron, 4 sulfur cluster binding"/>
    <property type="evidence" value="ECO:0007669"/>
    <property type="project" value="UniProtKB-KW"/>
</dbReference>
<keyword evidence="9" id="KW-0408">Iron</keyword>
<keyword evidence="10" id="KW-0411">Iron-sulfur</keyword>
<evidence type="ECO:0000256" key="10">
    <source>
        <dbReference type="ARBA" id="ARBA00023014"/>
    </source>
</evidence>
<dbReference type="Pfam" id="PF03167">
    <property type="entry name" value="UDG"/>
    <property type="match status" value="1"/>
</dbReference>
<dbReference type="EC" id="3.2.2.27" evidence="3"/>